<comment type="subcellular location">
    <subcellularLocation>
        <location evidence="1">Membrane</location>
        <topology evidence="1">Multi-pass membrane protein</topology>
    </subcellularLocation>
</comment>
<comment type="caution">
    <text evidence="7">The sequence shown here is derived from an EMBL/GenBank/DDBJ whole genome shotgun (WGS) entry which is preliminary data.</text>
</comment>
<feature type="transmembrane region" description="Helical" evidence="5">
    <location>
        <begin position="148"/>
        <end position="175"/>
    </location>
</feature>
<sequence>MYAFVPGALTSRIPLLDLIPAPAVILIVWLVRRSIADTKEPRASDVQSTRDRAVRVIVWLLVAWALLLWFFYGGSGYGFSWILTFAASVLTCVTGRVGRPESESVRHAWMISGALLGAYAVLEFALRLNPVYGPLFRALGQPQPNDWSVYRAAASFPHPLTAAMFLGVAATLALVSWLVRRDGWYLAMAIPALAGLASTGSRASLAACAIGIAVGMMLYAKRGTGARFGRSVGLVVLAAGGALFIFNFSGVGDRLASNEAARSTGARLDGLSVANAAAAHTNYIGSGPATSGETARLYSPLIVENSFFQALISLGLIGTACLVLLFLLLVKRAHGSGDAAAAAGAVTLAVALAGYNALDAVHSSHLLIGWAALMCLGGAAEAPAEKSAALATPKGRQLL</sequence>
<evidence type="ECO:0000256" key="3">
    <source>
        <dbReference type="ARBA" id="ARBA00022989"/>
    </source>
</evidence>
<evidence type="ECO:0000256" key="1">
    <source>
        <dbReference type="ARBA" id="ARBA00004141"/>
    </source>
</evidence>
<evidence type="ECO:0000256" key="4">
    <source>
        <dbReference type="ARBA" id="ARBA00023136"/>
    </source>
</evidence>
<keyword evidence="7" id="KW-0436">Ligase</keyword>
<keyword evidence="4 5" id="KW-0472">Membrane</keyword>
<feature type="transmembrane region" description="Helical" evidence="5">
    <location>
        <begin position="307"/>
        <end position="330"/>
    </location>
</feature>
<dbReference type="InterPro" id="IPR007016">
    <property type="entry name" value="O-antigen_ligase-rel_domated"/>
</dbReference>
<feature type="transmembrane region" description="Helical" evidence="5">
    <location>
        <begin position="232"/>
        <end position="249"/>
    </location>
</feature>
<evidence type="ECO:0000313" key="8">
    <source>
        <dbReference type="Proteomes" id="UP001268542"/>
    </source>
</evidence>
<organism evidence="7 8">
    <name type="scientific">Nocardioides imazamoxiresistens</name>
    <dbReference type="NCBI Taxonomy" id="3231893"/>
    <lineage>
        <taxon>Bacteria</taxon>
        <taxon>Bacillati</taxon>
        <taxon>Actinomycetota</taxon>
        <taxon>Actinomycetes</taxon>
        <taxon>Propionibacteriales</taxon>
        <taxon>Nocardioidaceae</taxon>
        <taxon>Nocardioides</taxon>
    </lineage>
</organism>
<feature type="domain" description="O-antigen ligase-related" evidence="6">
    <location>
        <begin position="188"/>
        <end position="323"/>
    </location>
</feature>
<feature type="transmembrane region" description="Helical" evidence="5">
    <location>
        <begin position="203"/>
        <end position="220"/>
    </location>
</feature>
<dbReference type="PANTHER" id="PTHR37422">
    <property type="entry name" value="TEICHURONIC ACID BIOSYNTHESIS PROTEIN TUAE"/>
    <property type="match status" value="1"/>
</dbReference>
<evidence type="ECO:0000256" key="2">
    <source>
        <dbReference type="ARBA" id="ARBA00022692"/>
    </source>
</evidence>
<dbReference type="Proteomes" id="UP001268542">
    <property type="component" value="Unassembled WGS sequence"/>
</dbReference>
<reference evidence="7 8" key="1">
    <citation type="submission" date="2023-08" db="EMBL/GenBank/DDBJ databases">
        <title>Nocardioides seae sp. nov., a bacterium isolated from a soil.</title>
        <authorList>
            <person name="Wang X."/>
        </authorList>
    </citation>
    <scope>NUCLEOTIDE SEQUENCE [LARGE SCALE GENOMIC DNA]</scope>
    <source>
        <strain evidence="7 8">YZH12</strain>
    </source>
</reference>
<evidence type="ECO:0000313" key="7">
    <source>
        <dbReference type="EMBL" id="MDT9593567.1"/>
    </source>
</evidence>
<dbReference type="EMBL" id="JAVYII010000004">
    <property type="protein sequence ID" value="MDT9593567.1"/>
    <property type="molecule type" value="Genomic_DNA"/>
</dbReference>
<accession>A0ABU3PWF9</accession>
<evidence type="ECO:0000256" key="5">
    <source>
        <dbReference type="SAM" id="Phobius"/>
    </source>
</evidence>
<feature type="transmembrane region" description="Helical" evidence="5">
    <location>
        <begin position="12"/>
        <end position="32"/>
    </location>
</feature>
<dbReference type="RefSeq" id="WP_315733061.1">
    <property type="nucleotide sequence ID" value="NZ_JAVYII010000004.1"/>
</dbReference>
<name>A0ABU3PWF9_9ACTN</name>
<keyword evidence="8" id="KW-1185">Reference proteome</keyword>
<evidence type="ECO:0000259" key="6">
    <source>
        <dbReference type="Pfam" id="PF04932"/>
    </source>
</evidence>
<dbReference type="GO" id="GO:0016874">
    <property type="term" value="F:ligase activity"/>
    <property type="evidence" value="ECO:0007669"/>
    <property type="project" value="UniProtKB-KW"/>
</dbReference>
<gene>
    <name evidence="7" type="ORF">RDV89_10850</name>
</gene>
<dbReference type="InterPro" id="IPR051533">
    <property type="entry name" value="WaaL-like"/>
</dbReference>
<feature type="transmembrane region" description="Helical" evidence="5">
    <location>
        <begin position="78"/>
        <end position="97"/>
    </location>
</feature>
<protein>
    <submittedName>
        <fullName evidence="7">O-antigen ligase family protein</fullName>
    </submittedName>
</protein>
<keyword evidence="2 5" id="KW-0812">Transmembrane</keyword>
<dbReference type="PANTHER" id="PTHR37422:SF13">
    <property type="entry name" value="LIPOPOLYSACCHARIDE BIOSYNTHESIS PROTEIN PA4999-RELATED"/>
    <property type="match status" value="1"/>
</dbReference>
<keyword evidence="3 5" id="KW-1133">Transmembrane helix</keyword>
<feature type="transmembrane region" description="Helical" evidence="5">
    <location>
        <begin position="339"/>
        <end position="358"/>
    </location>
</feature>
<dbReference type="Pfam" id="PF04932">
    <property type="entry name" value="Wzy_C"/>
    <property type="match status" value="1"/>
</dbReference>
<feature type="transmembrane region" description="Helical" evidence="5">
    <location>
        <begin position="109"/>
        <end position="128"/>
    </location>
</feature>
<proteinExistence type="predicted"/>
<feature type="transmembrane region" description="Helical" evidence="5">
    <location>
        <begin position="53"/>
        <end position="72"/>
    </location>
</feature>